<organism evidence="2">
    <name type="scientific">Pararge aegeria</name>
    <name type="common">speckled wood butterfly</name>
    <dbReference type="NCBI Taxonomy" id="116150"/>
    <lineage>
        <taxon>Eukaryota</taxon>
        <taxon>Metazoa</taxon>
        <taxon>Ecdysozoa</taxon>
        <taxon>Arthropoda</taxon>
        <taxon>Hexapoda</taxon>
        <taxon>Insecta</taxon>
        <taxon>Pterygota</taxon>
        <taxon>Neoptera</taxon>
        <taxon>Endopterygota</taxon>
        <taxon>Lepidoptera</taxon>
        <taxon>Glossata</taxon>
        <taxon>Ditrysia</taxon>
        <taxon>Papilionoidea</taxon>
        <taxon>Nymphalidae</taxon>
        <taxon>Satyrinae</taxon>
        <taxon>Satyrini</taxon>
        <taxon>Parargina</taxon>
        <taxon>Pararge</taxon>
    </lineage>
</organism>
<feature type="transmembrane region" description="Helical" evidence="1">
    <location>
        <begin position="32"/>
        <end position="49"/>
    </location>
</feature>
<reference evidence="2" key="1">
    <citation type="journal article" date="2013" name="BMC Genomics">
        <title>Unscrambling butterfly oogenesis.</title>
        <authorList>
            <person name="Carter J.M."/>
            <person name="Baker S.C."/>
            <person name="Pink R."/>
            <person name="Carter D.R."/>
            <person name="Collins A."/>
            <person name="Tomlin J."/>
            <person name="Gibbs M."/>
            <person name="Breuker C.J."/>
        </authorList>
    </citation>
    <scope>NUCLEOTIDE SEQUENCE</scope>
    <source>
        <tissue evidence="2">Ovary</tissue>
    </source>
</reference>
<accession>S4NVR6</accession>
<keyword evidence="1" id="KW-0812">Transmembrane</keyword>
<protein>
    <submittedName>
        <fullName evidence="2">Uncharacterized protein</fullName>
    </submittedName>
</protein>
<keyword evidence="1" id="KW-1133">Transmembrane helix</keyword>
<dbReference type="AlphaFoldDB" id="S4NVR6"/>
<sequence length="70" mass="8147">MNRKNTGKLRTLLCIFMKCVNSKKVSSFHINILFFGIFAHATITSRVLLLETSISAYLYHWFCAFSRDLK</sequence>
<name>S4NVR6_9NEOP</name>
<keyword evidence="1" id="KW-0472">Membrane</keyword>
<evidence type="ECO:0000313" key="2">
    <source>
        <dbReference type="EMBL" id="JAA77710.1"/>
    </source>
</evidence>
<proteinExistence type="predicted"/>
<evidence type="ECO:0000256" key="1">
    <source>
        <dbReference type="SAM" id="Phobius"/>
    </source>
</evidence>
<reference evidence="2" key="2">
    <citation type="submission" date="2013-05" db="EMBL/GenBank/DDBJ databases">
        <authorList>
            <person name="Carter J.-M."/>
            <person name="Baker S.C."/>
            <person name="Pink R."/>
            <person name="Carter D.R.F."/>
            <person name="Collins A."/>
            <person name="Tomlin J."/>
            <person name="Gibbs M."/>
            <person name="Breuker C.J."/>
        </authorList>
    </citation>
    <scope>NUCLEOTIDE SEQUENCE</scope>
    <source>
        <tissue evidence="2">Ovary</tissue>
    </source>
</reference>
<dbReference type="EMBL" id="GAIX01014850">
    <property type="protein sequence ID" value="JAA77710.1"/>
    <property type="molecule type" value="Transcribed_RNA"/>
</dbReference>